<protein>
    <submittedName>
        <fullName evidence="5">671_t:CDS:1</fullName>
    </submittedName>
</protein>
<dbReference type="OrthoDB" id="419598at2759"/>
<keyword evidence="3" id="KW-0560">Oxidoreductase</keyword>
<comment type="similarity">
    <text evidence="1">Belongs to the NmrA-type oxidoreductase family. Isoflavone reductase subfamily.</text>
</comment>
<dbReference type="Proteomes" id="UP000789739">
    <property type="component" value="Unassembled WGS sequence"/>
</dbReference>
<feature type="domain" description="NmrA-like" evidence="4">
    <location>
        <begin position="8"/>
        <end position="242"/>
    </location>
</feature>
<sequence>MSNTSFTNVTVAGGTGLLGSHIAEGLLNDGSFKVKVLRRLPKNPNEKADLLASKGAEIVYADYNRHDDLVKVLSGTDALICTAAPGVVGGGYDFDALQTPLLNAAKAAGVKRFIPSEFGIEAEVGVHPITDAKASFREKIEQSGLEYTYISCGFFPEYLGWMGFDIKNKTAKFYADGNTILATMSMSDIGKYTAESLKLEESRNATIRVAGSRFSLSEILEKFEESTGSKWKVVVDKEVKHRFQNKIDPVPSLVDLFVAIYLEKSAFENIDNDKFSFSPRSLADDINVLVQQASV</sequence>
<reference evidence="5" key="1">
    <citation type="submission" date="2021-06" db="EMBL/GenBank/DDBJ databases">
        <authorList>
            <person name="Kallberg Y."/>
            <person name="Tangrot J."/>
            <person name="Rosling A."/>
        </authorList>
    </citation>
    <scope>NUCLEOTIDE SEQUENCE</scope>
    <source>
        <strain evidence="5">BR232B</strain>
    </source>
</reference>
<dbReference type="InterPro" id="IPR036291">
    <property type="entry name" value="NAD(P)-bd_dom_sf"/>
</dbReference>
<dbReference type="InterPro" id="IPR008030">
    <property type="entry name" value="NmrA-like"/>
</dbReference>
<evidence type="ECO:0000256" key="2">
    <source>
        <dbReference type="ARBA" id="ARBA00022857"/>
    </source>
</evidence>
<dbReference type="Gene3D" id="3.90.25.10">
    <property type="entry name" value="UDP-galactose 4-epimerase, domain 1"/>
    <property type="match status" value="1"/>
</dbReference>
<dbReference type="PANTHER" id="PTHR47706:SF4">
    <property type="entry name" value="NMRA-LIKE DOMAIN-CONTAINING PROTEIN"/>
    <property type="match status" value="1"/>
</dbReference>
<dbReference type="CDD" id="cd05259">
    <property type="entry name" value="PCBER_SDR_a"/>
    <property type="match status" value="1"/>
</dbReference>
<dbReference type="SUPFAM" id="SSF51735">
    <property type="entry name" value="NAD(P)-binding Rossmann-fold domains"/>
    <property type="match status" value="1"/>
</dbReference>
<dbReference type="PANTHER" id="PTHR47706">
    <property type="entry name" value="NMRA-LIKE FAMILY PROTEIN"/>
    <property type="match status" value="1"/>
</dbReference>
<keyword evidence="2" id="KW-0521">NADP</keyword>
<evidence type="ECO:0000313" key="6">
    <source>
        <dbReference type="Proteomes" id="UP000789739"/>
    </source>
</evidence>
<comment type="caution">
    <text evidence="5">The sequence shown here is derived from an EMBL/GenBank/DDBJ whole genome shotgun (WGS) entry which is preliminary data.</text>
</comment>
<evidence type="ECO:0000259" key="4">
    <source>
        <dbReference type="Pfam" id="PF05368"/>
    </source>
</evidence>
<evidence type="ECO:0000256" key="3">
    <source>
        <dbReference type="ARBA" id="ARBA00023002"/>
    </source>
</evidence>
<dbReference type="InterPro" id="IPR045312">
    <property type="entry name" value="PCBER-like"/>
</dbReference>
<dbReference type="AlphaFoldDB" id="A0A9N8WC07"/>
<dbReference type="Pfam" id="PF05368">
    <property type="entry name" value="NmrA"/>
    <property type="match status" value="1"/>
</dbReference>
<keyword evidence="6" id="KW-1185">Reference proteome</keyword>
<accession>A0A9N8WC07</accession>
<dbReference type="InterPro" id="IPR051609">
    <property type="entry name" value="NmrA/Isoflavone_reductase-like"/>
</dbReference>
<evidence type="ECO:0000256" key="1">
    <source>
        <dbReference type="ARBA" id="ARBA00005725"/>
    </source>
</evidence>
<evidence type="ECO:0000313" key="5">
    <source>
        <dbReference type="EMBL" id="CAG8484554.1"/>
    </source>
</evidence>
<proteinExistence type="inferred from homology"/>
<name>A0A9N8WC07_9GLOM</name>
<dbReference type="Gene3D" id="3.40.50.720">
    <property type="entry name" value="NAD(P)-binding Rossmann-like Domain"/>
    <property type="match status" value="1"/>
</dbReference>
<gene>
    <name evidence="5" type="ORF">PBRASI_LOCUS1762</name>
</gene>
<dbReference type="GO" id="GO:0016491">
    <property type="term" value="F:oxidoreductase activity"/>
    <property type="evidence" value="ECO:0007669"/>
    <property type="project" value="UniProtKB-KW"/>
</dbReference>
<organism evidence="5 6">
    <name type="scientific">Paraglomus brasilianum</name>
    <dbReference type="NCBI Taxonomy" id="144538"/>
    <lineage>
        <taxon>Eukaryota</taxon>
        <taxon>Fungi</taxon>
        <taxon>Fungi incertae sedis</taxon>
        <taxon>Mucoromycota</taxon>
        <taxon>Glomeromycotina</taxon>
        <taxon>Glomeromycetes</taxon>
        <taxon>Paraglomerales</taxon>
        <taxon>Paraglomeraceae</taxon>
        <taxon>Paraglomus</taxon>
    </lineage>
</organism>
<dbReference type="EMBL" id="CAJVPI010000122">
    <property type="protein sequence ID" value="CAG8484554.1"/>
    <property type="molecule type" value="Genomic_DNA"/>
</dbReference>